<dbReference type="InterPro" id="IPR052512">
    <property type="entry name" value="4CMD/NDH-1_regulator"/>
</dbReference>
<organism evidence="2 3">
    <name type="scientific">Rubrobacter marinus</name>
    <dbReference type="NCBI Taxonomy" id="2653852"/>
    <lineage>
        <taxon>Bacteria</taxon>
        <taxon>Bacillati</taxon>
        <taxon>Actinomycetota</taxon>
        <taxon>Rubrobacteria</taxon>
        <taxon>Rubrobacterales</taxon>
        <taxon>Rubrobacteraceae</taxon>
        <taxon>Rubrobacter</taxon>
    </lineage>
</organism>
<dbReference type="GO" id="GO:0051920">
    <property type="term" value="F:peroxiredoxin activity"/>
    <property type="evidence" value="ECO:0007669"/>
    <property type="project" value="InterPro"/>
</dbReference>
<dbReference type="NCBIfam" id="TIGR02425">
    <property type="entry name" value="decarb_PcaC"/>
    <property type="match status" value="1"/>
</dbReference>
<dbReference type="EC" id="4.1.1.44" evidence="2"/>
<dbReference type="InterPro" id="IPR003779">
    <property type="entry name" value="CMD-like"/>
</dbReference>
<proteinExistence type="predicted"/>
<evidence type="ECO:0000313" key="2">
    <source>
        <dbReference type="EMBL" id="QIN80875.1"/>
    </source>
</evidence>
<dbReference type="Proteomes" id="UP000502706">
    <property type="component" value="Chromosome"/>
</dbReference>
<dbReference type="KEGG" id="rmar:GBA65_17160"/>
<keyword evidence="3" id="KW-1185">Reference proteome</keyword>
<reference evidence="2 3" key="1">
    <citation type="submission" date="2019-10" db="EMBL/GenBank/DDBJ databases">
        <title>Rubrobacter sp nov SCSIO 52915 isolated from a deep-sea sediment in the South China Sea.</title>
        <authorList>
            <person name="Chen R.W."/>
        </authorList>
    </citation>
    <scope>NUCLEOTIDE SEQUENCE [LARGE SCALE GENOMIC DNA]</scope>
    <source>
        <strain evidence="2 3">SCSIO 52915</strain>
    </source>
</reference>
<dbReference type="Gene3D" id="1.20.1290.10">
    <property type="entry name" value="AhpD-like"/>
    <property type="match status" value="1"/>
</dbReference>
<dbReference type="SUPFAM" id="SSF69118">
    <property type="entry name" value="AhpD-like"/>
    <property type="match status" value="1"/>
</dbReference>
<accession>A0A6G8Q354</accession>
<keyword evidence="2" id="KW-0456">Lyase</keyword>
<dbReference type="Pfam" id="PF02627">
    <property type="entry name" value="CMD"/>
    <property type="match status" value="1"/>
</dbReference>
<evidence type="ECO:0000313" key="3">
    <source>
        <dbReference type="Proteomes" id="UP000502706"/>
    </source>
</evidence>
<gene>
    <name evidence="2" type="primary">pcaC</name>
    <name evidence="2" type="ORF">GBA65_17160</name>
</gene>
<dbReference type="PANTHER" id="PTHR33570">
    <property type="entry name" value="4-CARBOXYMUCONOLACTONE DECARBOXYLASE FAMILY PROTEIN"/>
    <property type="match status" value="1"/>
</dbReference>
<sequence>MRVRREVLGDAHVDRAVARTTPFTGDFQDFITRYAWGEIWARPGLDRRTRSCVTMTAMVALGKMEELELHVRAALRNGLTEDEIAEVLLQCAVYCGVPAANAAFAAAQRVLTDLDAAGSGVCSDKGRHAR</sequence>
<protein>
    <submittedName>
        <fullName evidence="2">4-carboxymuconolactone decarboxylase</fullName>
        <ecNumber evidence="2">4.1.1.44</ecNumber>
    </submittedName>
</protein>
<evidence type="ECO:0000259" key="1">
    <source>
        <dbReference type="Pfam" id="PF02627"/>
    </source>
</evidence>
<dbReference type="InterPro" id="IPR029032">
    <property type="entry name" value="AhpD-like"/>
</dbReference>
<dbReference type="AlphaFoldDB" id="A0A6G8Q354"/>
<name>A0A6G8Q354_9ACTN</name>
<dbReference type="PANTHER" id="PTHR33570:SF2">
    <property type="entry name" value="CARBOXYMUCONOLACTONE DECARBOXYLASE-LIKE DOMAIN-CONTAINING PROTEIN"/>
    <property type="match status" value="1"/>
</dbReference>
<dbReference type="GO" id="GO:0047575">
    <property type="term" value="F:4-carboxymuconolactone decarboxylase activity"/>
    <property type="evidence" value="ECO:0007669"/>
    <property type="project" value="UniProtKB-EC"/>
</dbReference>
<dbReference type="EMBL" id="CP045121">
    <property type="protein sequence ID" value="QIN80875.1"/>
    <property type="molecule type" value="Genomic_DNA"/>
</dbReference>
<dbReference type="InterPro" id="IPR012788">
    <property type="entry name" value="Decarb_PcaC"/>
</dbReference>
<feature type="domain" description="Carboxymuconolactone decarboxylase-like" evidence="1">
    <location>
        <begin position="26"/>
        <end position="108"/>
    </location>
</feature>